<keyword evidence="3" id="KW-1185">Reference proteome</keyword>
<evidence type="ECO:0000256" key="1">
    <source>
        <dbReference type="SAM" id="SignalP"/>
    </source>
</evidence>
<reference evidence="3" key="1">
    <citation type="submission" date="2016-10" db="EMBL/GenBank/DDBJ databases">
        <authorList>
            <person name="Varghese N."/>
            <person name="Submissions S."/>
        </authorList>
    </citation>
    <scope>NUCLEOTIDE SEQUENCE [LARGE SCALE GENOMIC DNA]</scope>
    <source>
        <strain evidence="3">ATCC 700689</strain>
    </source>
</reference>
<dbReference type="Proteomes" id="UP000182894">
    <property type="component" value="Unassembled WGS sequence"/>
</dbReference>
<dbReference type="AlphaFoldDB" id="A0A1G8R2M8"/>
<keyword evidence="1" id="KW-0732">Signal</keyword>
<feature type="signal peptide" evidence="1">
    <location>
        <begin position="1"/>
        <end position="22"/>
    </location>
</feature>
<protein>
    <submittedName>
        <fullName evidence="2">Uncharacterized protein</fullName>
    </submittedName>
</protein>
<dbReference type="RefSeq" id="WP_074758323.1">
    <property type="nucleotide sequence ID" value="NZ_FNCO01000021.1"/>
</dbReference>
<evidence type="ECO:0000313" key="3">
    <source>
        <dbReference type="Proteomes" id="UP000182894"/>
    </source>
</evidence>
<dbReference type="OrthoDB" id="9839273at2"/>
<evidence type="ECO:0000313" key="2">
    <source>
        <dbReference type="EMBL" id="SDJ11229.1"/>
    </source>
</evidence>
<dbReference type="STRING" id="89065.SAMN05216605_121145"/>
<proteinExistence type="predicted"/>
<accession>A0A1G8R2M8</accession>
<name>A0A1G8R2M8_9PSED</name>
<dbReference type="EMBL" id="FNCO01000021">
    <property type="protein sequence ID" value="SDJ11229.1"/>
    <property type="molecule type" value="Genomic_DNA"/>
</dbReference>
<sequence>MKAPTIFAASALMLLAATPCFAVSLSNVFLSGKVFKGDELITTFASPIVLGNTLPVKDQVSDGTGRMSTLRLALTPEQSEDKVMTVSIKADWGTLGTPSEAVSGGTFRDKVNVAQGESKSVSLGSCGYADDQLTKCDYKLVFSANLQR</sequence>
<organism evidence="2 3">
    <name type="scientific">Pseudomonas abietaniphila</name>
    <dbReference type="NCBI Taxonomy" id="89065"/>
    <lineage>
        <taxon>Bacteria</taxon>
        <taxon>Pseudomonadati</taxon>
        <taxon>Pseudomonadota</taxon>
        <taxon>Gammaproteobacteria</taxon>
        <taxon>Pseudomonadales</taxon>
        <taxon>Pseudomonadaceae</taxon>
        <taxon>Pseudomonas</taxon>
    </lineage>
</organism>
<feature type="chain" id="PRO_5010216157" evidence="1">
    <location>
        <begin position="23"/>
        <end position="148"/>
    </location>
</feature>
<gene>
    <name evidence="2" type="ORF">SAMN05216605_121145</name>
</gene>